<dbReference type="InterPro" id="IPR002524">
    <property type="entry name" value="Cation_efflux"/>
</dbReference>
<proteinExistence type="inferred from homology"/>
<keyword evidence="6" id="KW-0864">Zinc transport</keyword>
<keyword evidence="4" id="KW-0410">Iron transport</keyword>
<dbReference type="Gene3D" id="1.20.1510.10">
    <property type="entry name" value="Cation efflux protein transmembrane domain"/>
    <property type="match status" value="1"/>
</dbReference>
<keyword evidence="13" id="KW-1185">Reference proteome</keyword>
<keyword evidence="8 10" id="KW-0472">Membrane</keyword>
<dbReference type="PANTHER" id="PTHR43840:SF15">
    <property type="entry name" value="MITOCHONDRIAL METAL TRANSPORTER 1-RELATED"/>
    <property type="match status" value="1"/>
</dbReference>
<evidence type="ECO:0000256" key="8">
    <source>
        <dbReference type="ARBA" id="ARBA00023136"/>
    </source>
</evidence>
<evidence type="ECO:0000256" key="2">
    <source>
        <dbReference type="ARBA" id="ARBA00010212"/>
    </source>
</evidence>
<keyword evidence="6" id="KW-0862">Zinc</keyword>
<keyword evidence="5 10" id="KW-0812">Transmembrane</keyword>
<protein>
    <submittedName>
        <fullName evidence="12">Cation diffusion facilitator family transporter</fullName>
    </submittedName>
</protein>
<dbReference type="EMBL" id="BAABBO010000011">
    <property type="protein sequence ID" value="GAA3968378.1"/>
    <property type="molecule type" value="Genomic_DNA"/>
</dbReference>
<dbReference type="InterPro" id="IPR050291">
    <property type="entry name" value="CDF_Transporter"/>
</dbReference>
<feature type="domain" description="Cation efflux protein transmembrane" evidence="11">
    <location>
        <begin position="31"/>
        <end position="227"/>
    </location>
</feature>
<evidence type="ECO:0000256" key="1">
    <source>
        <dbReference type="ARBA" id="ARBA00004141"/>
    </source>
</evidence>
<feature type="compositionally biased region" description="Basic and acidic residues" evidence="9">
    <location>
        <begin position="321"/>
        <end position="333"/>
    </location>
</feature>
<evidence type="ECO:0000256" key="7">
    <source>
        <dbReference type="ARBA" id="ARBA00022989"/>
    </source>
</evidence>
<evidence type="ECO:0000256" key="10">
    <source>
        <dbReference type="SAM" id="Phobius"/>
    </source>
</evidence>
<evidence type="ECO:0000256" key="3">
    <source>
        <dbReference type="ARBA" id="ARBA00022448"/>
    </source>
</evidence>
<evidence type="ECO:0000256" key="6">
    <source>
        <dbReference type="ARBA" id="ARBA00022906"/>
    </source>
</evidence>
<feature type="transmembrane region" description="Helical" evidence="10">
    <location>
        <begin position="25"/>
        <end position="44"/>
    </location>
</feature>
<dbReference type="NCBIfam" id="TIGR01297">
    <property type="entry name" value="CDF"/>
    <property type="match status" value="1"/>
</dbReference>
<keyword evidence="3" id="KW-0813">Transport</keyword>
<organism evidence="12 13">
    <name type="scientific">Allohahella marinimesophila</name>
    <dbReference type="NCBI Taxonomy" id="1054972"/>
    <lineage>
        <taxon>Bacteria</taxon>
        <taxon>Pseudomonadati</taxon>
        <taxon>Pseudomonadota</taxon>
        <taxon>Gammaproteobacteria</taxon>
        <taxon>Oceanospirillales</taxon>
        <taxon>Hahellaceae</taxon>
        <taxon>Allohahella</taxon>
    </lineage>
</organism>
<evidence type="ECO:0000256" key="5">
    <source>
        <dbReference type="ARBA" id="ARBA00022692"/>
    </source>
</evidence>
<dbReference type="RefSeq" id="WP_344807351.1">
    <property type="nucleotide sequence ID" value="NZ_BAABBO010000011.1"/>
</dbReference>
<feature type="transmembrane region" description="Helical" evidence="10">
    <location>
        <begin position="84"/>
        <end position="108"/>
    </location>
</feature>
<accession>A0ABP7PN95</accession>
<keyword evidence="7 10" id="KW-1133">Transmembrane helix</keyword>
<comment type="caution">
    <text evidence="12">The sequence shown here is derived from an EMBL/GenBank/DDBJ whole genome shotgun (WGS) entry which is preliminary data.</text>
</comment>
<evidence type="ECO:0000259" key="11">
    <source>
        <dbReference type="Pfam" id="PF01545"/>
    </source>
</evidence>
<dbReference type="Proteomes" id="UP001501337">
    <property type="component" value="Unassembled WGS sequence"/>
</dbReference>
<evidence type="ECO:0000256" key="4">
    <source>
        <dbReference type="ARBA" id="ARBA00022496"/>
    </source>
</evidence>
<feature type="region of interest" description="Disordered" evidence="9">
    <location>
        <begin position="319"/>
        <end position="344"/>
    </location>
</feature>
<gene>
    <name evidence="12" type="ORF">GCM10022278_27740</name>
</gene>
<dbReference type="PANTHER" id="PTHR43840">
    <property type="entry name" value="MITOCHONDRIAL METAL TRANSPORTER 1-RELATED"/>
    <property type="match status" value="1"/>
</dbReference>
<dbReference type="InterPro" id="IPR027469">
    <property type="entry name" value="Cation_efflux_TMD_sf"/>
</dbReference>
<evidence type="ECO:0000313" key="12">
    <source>
        <dbReference type="EMBL" id="GAA3968378.1"/>
    </source>
</evidence>
<dbReference type="SUPFAM" id="SSF161111">
    <property type="entry name" value="Cation efflux protein transmembrane domain-like"/>
    <property type="match status" value="1"/>
</dbReference>
<evidence type="ECO:0000256" key="9">
    <source>
        <dbReference type="SAM" id="MobiDB-lite"/>
    </source>
</evidence>
<keyword evidence="6" id="KW-0406">Ion transport</keyword>
<dbReference type="Pfam" id="PF01545">
    <property type="entry name" value="Cation_efflux"/>
    <property type="match status" value="1"/>
</dbReference>
<dbReference type="InterPro" id="IPR058533">
    <property type="entry name" value="Cation_efflux_TM"/>
</dbReference>
<reference evidence="13" key="1">
    <citation type="journal article" date="2019" name="Int. J. Syst. Evol. Microbiol.">
        <title>The Global Catalogue of Microorganisms (GCM) 10K type strain sequencing project: providing services to taxonomists for standard genome sequencing and annotation.</title>
        <authorList>
            <consortium name="The Broad Institute Genomics Platform"/>
            <consortium name="The Broad Institute Genome Sequencing Center for Infectious Disease"/>
            <person name="Wu L."/>
            <person name="Ma J."/>
        </authorList>
    </citation>
    <scope>NUCLEOTIDE SEQUENCE [LARGE SCALE GENOMIC DNA]</scope>
    <source>
        <strain evidence="13">JCM 17555</strain>
    </source>
</reference>
<evidence type="ECO:0000313" key="13">
    <source>
        <dbReference type="Proteomes" id="UP001501337"/>
    </source>
</evidence>
<name>A0ABP7PN95_9GAMM</name>
<keyword evidence="4" id="KW-0408">Iron</keyword>
<sequence>MKKGTGFEFPPEQTEAMRKARRLEWWTIAYLLSVIVLMYLTMGSSQAMKTAWMEDMLSLIPPVVLLVASRFAHKTPDARFPYGYHRVVSIAFLCASIALFTMGSLLLYDALSKLVMQEHPTIGGMTIAGTTFWQGWAMYPVLIWGAIPPFFLGRAKMPLAEKIHDKVLYADADMNKADWMTAAAAMVGITGVGLGYWWADAVAAAAISTSILRDGWSNLKQVVLDLMDESPEQVDRSGSDDLPSQVSRHLKQMAWIDDAQVRMREDGHVYFGEAFIRINDDTQLTRKLHEATISCRKLNWRVHDIVLVPVVSLDAPIGTLKDVDRPSGEDQKAGSRIRGPAVSQ</sequence>
<comment type="subcellular location">
    <subcellularLocation>
        <location evidence="1">Membrane</location>
        <topology evidence="1">Multi-pass membrane protein</topology>
    </subcellularLocation>
</comment>
<feature type="transmembrane region" description="Helical" evidence="10">
    <location>
        <begin position="179"/>
        <end position="199"/>
    </location>
</feature>
<comment type="similarity">
    <text evidence="2">Belongs to the cation diffusion facilitator (CDF) transporter (TC 2.A.4) family. FieF subfamily.</text>
</comment>